<keyword evidence="1" id="KW-0012">Acyltransferase</keyword>
<organism evidence="1 2">
    <name type="scientific">Haloferax chudinovii</name>
    <dbReference type="NCBI Taxonomy" id="1109010"/>
    <lineage>
        <taxon>Archaea</taxon>
        <taxon>Methanobacteriati</taxon>
        <taxon>Methanobacteriota</taxon>
        <taxon>Stenosarchaea group</taxon>
        <taxon>Halobacteria</taxon>
        <taxon>Halobacteriales</taxon>
        <taxon>Haloferacaceae</taxon>
        <taxon>Haloferax</taxon>
    </lineage>
</organism>
<protein>
    <submittedName>
        <fullName evidence="1">Acyltransferase</fullName>
    </submittedName>
</protein>
<dbReference type="AlphaFoldDB" id="A0ABD5XHZ0"/>
<keyword evidence="2" id="KW-1185">Reference proteome</keyword>
<dbReference type="SUPFAM" id="SSF51161">
    <property type="entry name" value="Trimeric LpxA-like enzymes"/>
    <property type="match status" value="1"/>
</dbReference>
<evidence type="ECO:0000313" key="2">
    <source>
        <dbReference type="Proteomes" id="UP001596460"/>
    </source>
</evidence>
<proteinExistence type="predicted"/>
<reference evidence="1 2" key="1">
    <citation type="journal article" date="2019" name="Int. J. Syst. Evol. Microbiol.">
        <title>The Global Catalogue of Microorganisms (GCM) 10K type strain sequencing project: providing services to taxonomists for standard genome sequencing and annotation.</title>
        <authorList>
            <consortium name="The Broad Institute Genomics Platform"/>
            <consortium name="The Broad Institute Genome Sequencing Center for Infectious Disease"/>
            <person name="Wu L."/>
            <person name="Ma J."/>
        </authorList>
    </citation>
    <scope>NUCLEOTIDE SEQUENCE [LARGE SCALE GENOMIC DNA]</scope>
    <source>
        <strain evidence="1 2">DSM 26526</strain>
    </source>
</reference>
<gene>
    <name evidence="1" type="ORF">ACFQI8_08560</name>
</gene>
<comment type="caution">
    <text evidence="1">The sequence shown here is derived from an EMBL/GenBank/DDBJ whole genome shotgun (WGS) entry which is preliminary data.</text>
</comment>
<dbReference type="PANTHER" id="PTHR23416:SF78">
    <property type="entry name" value="LIPOPOLYSACCHARIDE BIOSYNTHESIS O-ACETYL TRANSFERASE WBBJ-RELATED"/>
    <property type="match status" value="1"/>
</dbReference>
<dbReference type="InterPro" id="IPR001451">
    <property type="entry name" value="Hexapep"/>
</dbReference>
<dbReference type="GO" id="GO:0016746">
    <property type="term" value="F:acyltransferase activity"/>
    <property type="evidence" value="ECO:0007669"/>
    <property type="project" value="UniProtKB-KW"/>
</dbReference>
<dbReference type="PANTHER" id="PTHR23416">
    <property type="entry name" value="SIALIC ACID SYNTHASE-RELATED"/>
    <property type="match status" value="1"/>
</dbReference>
<dbReference type="EMBL" id="JBHTAB010000003">
    <property type="protein sequence ID" value="MFC7129447.1"/>
    <property type="molecule type" value="Genomic_DNA"/>
</dbReference>
<accession>A0ABD5XHZ0</accession>
<dbReference type="RefSeq" id="WP_390243945.1">
    <property type="nucleotide sequence ID" value="NZ_JBHTAB010000003.1"/>
</dbReference>
<dbReference type="Proteomes" id="UP001596460">
    <property type="component" value="Unassembled WGS sequence"/>
</dbReference>
<evidence type="ECO:0000313" key="1">
    <source>
        <dbReference type="EMBL" id="MFC7129447.1"/>
    </source>
</evidence>
<dbReference type="Gene3D" id="2.160.10.10">
    <property type="entry name" value="Hexapeptide repeat proteins"/>
    <property type="match status" value="1"/>
</dbReference>
<dbReference type="InterPro" id="IPR011004">
    <property type="entry name" value="Trimer_LpxA-like_sf"/>
</dbReference>
<keyword evidence="1" id="KW-0808">Transferase</keyword>
<name>A0ABD5XHZ0_9EURY</name>
<dbReference type="CDD" id="cd04647">
    <property type="entry name" value="LbH_MAT_like"/>
    <property type="match status" value="1"/>
</dbReference>
<dbReference type="InterPro" id="IPR051159">
    <property type="entry name" value="Hexapeptide_acetyltransf"/>
</dbReference>
<sequence length="145" mass="15137">MGAEFKGTDITVGKKCKLRSGVKLITYGGHISIGDNCTVNPYTILYGQGGLEIGDGVRIAAHTTIVPANHIFDDPDTYIYKQGETREGIVIGDDVWIGAGCQILDGVTIGEGSVIGAGSVVTESVPAYSVAVGSPARVIKSRLKQ</sequence>
<dbReference type="Pfam" id="PF00132">
    <property type="entry name" value="Hexapep"/>
    <property type="match status" value="1"/>
</dbReference>